<organism evidence="1 2">
    <name type="scientific">Thermonema lapsum</name>
    <dbReference type="NCBI Taxonomy" id="28195"/>
    <lineage>
        <taxon>Bacteria</taxon>
        <taxon>Pseudomonadati</taxon>
        <taxon>Bacteroidota</taxon>
        <taxon>Cytophagia</taxon>
        <taxon>Cytophagales</taxon>
        <taxon>Thermonemataceae</taxon>
        <taxon>Thermonema</taxon>
    </lineage>
</organism>
<evidence type="ECO:0008006" key="3">
    <source>
        <dbReference type="Google" id="ProtNLM"/>
    </source>
</evidence>
<proteinExistence type="predicted"/>
<dbReference type="PANTHER" id="PTHR41339">
    <property type="entry name" value="LIPL48"/>
    <property type="match status" value="1"/>
</dbReference>
<dbReference type="Proteomes" id="UP000537126">
    <property type="component" value="Unassembled WGS sequence"/>
</dbReference>
<gene>
    <name evidence="1" type="ORF">FHS56_000246</name>
</gene>
<sequence length="478" mass="50809">MRKILMLSAVFALALSACKKDKKDPLPADATIFEVTRDLSGNVAVKITDRGRGIGTRTLYKDTVYILDNRVFVNEGQVLTIQPGTVIKGEVGTGEEASALIVARGGKIIAKGTASQPIIFTTIADDVNNPADVQADVRGLWGGLIILGKATINDPTGQSAIEGIPTSEPRGLYGGSDDNDNSGELSYISVRHGGTEIGAGNEINGITFGAVGAGTRVDHLEVLANFDDGYEFFGGTVSAKYLISAYCNDDAYDWDQGFRGKLQYLVTIQKPNEGGRGFEANGVVNDAPFSYDRTPRSIPLVANGTFIGHGRNSGDRQAVMLRQNSGGKFYNCIFYNFAAGIVIDNVKPSEPIESETRLDEGDIVFANNLFSKIGSATDLSGVGASSSGDVPNKITTHLQNNNNVYNNTPGLKSLTVGPETQGLDLGLTTGGAADNVPAFNVRSLDTFFDAVNKIGAFVDGTNWMKGWTALDTYGFLKE</sequence>
<dbReference type="AlphaFoldDB" id="A0A846MMW3"/>
<dbReference type="RefSeq" id="WP_166918066.1">
    <property type="nucleotide sequence ID" value="NZ_JAASRN010000001.1"/>
</dbReference>
<dbReference type="PROSITE" id="PS51257">
    <property type="entry name" value="PROKAR_LIPOPROTEIN"/>
    <property type="match status" value="1"/>
</dbReference>
<dbReference type="EMBL" id="JAASRN010000001">
    <property type="protein sequence ID" value="NIK72760.1"/>
    <property type="molecule type" value="Genomic_DNA"/>
</dbReference>
<accession>A0A846MMW3</accession>
<evidence type="ECO:0000313" key="2">
    <source>
        <dbReference type="Proteomes" id="UP000537126"/>
    </source>
</evidence>
<keyword evidence="2" id="KW-1185">Reference proteome</keyword>
<dbReference type="PANTHER" id="PTHR41339:SF1">
    <property type="entry name" value="SECRETED PROTEIN"/>
    <property type="match status" value="1"/>
</dbReference>
<evidence type="ECO:0000313" key="1">
    <source>
        <dbReference type="EMBL" id="NIK72760.1"/>
    </source>
</evidence>
<reference evidence="1 2" key="1">
    <citation type="submission" date="2020-03" db="EMBL/GenBank/DDBJ databases">
        <title>Genomic Encyclopedia of Type Strains, Phase IV (KMG-IV): sequencing the most valuable type-strain genomes for metagenomic binning, comparative biology and taxonomic classification.</title>
        <authorList>
            <person name="Goeker M."/>
        </authorList>
    </citation>
    <scope>NUCLEOTIDE SEQUENCE [LARGE SCALE GENOMIC DNA]</scope>
    <source>
        <strain evidence="1 2">DSM 5718</strain>
    </source>
</reference>
<comment type="caution">
    <text evidence="1">The sequence shown here is derived from an EMBL/GenBank/DDBJ whole genome shotgun (WGS) entry which is preliminary data.</text>
</comment>
<protein>
    <recommendedName>
        <fullName evidence="3">T9SS C-terminal target domain-containing protein</fullName>
    </recommendedName>
</protein>
<name>A0A846MMW3_9BACT</name>